<sequence>MSTGEFSGVDLDLLADYLGGALEGTPEEVDVARLVAEDPAWARAHAALAPAVTDTRADLATFGEPALEMPAEVADRILAALATAEPPESASSETLTSASTDVKPAPVPAQPLGGPRRPGRTLRPSHEWKMPTHPGRRRRWARVAGPVALAAAAVVGLGALQLSGQHQSSSGQADTALSDHGTGPVRAEENEPQIAREGTSASGGLPASGGNHTPYRIAAPPERTGTDYTADELTKANALPKITQFSSSEAQAATPDERTADGGDLARLDDQTALSACLAEIGTEHGGGPVTFDVVDYARFQGLPALVVRFTDSSGARWAWVSGPECGVPGSGSDTRYRTRVG</sequence>
<feature type="region of interest" description="Disordered" evidence="1">
    <location>
        <begin position="165"/>
        <end position="227"/>
    </location>
</feature>
<dbReference type="Proteomes" id="UP000248627">
    <property type="component" value="Unassembled WGS sequence"/>
</dbReference>
<evidence type="ECO:0000313" key="3">
    <source>
        <dbReference type="Proteomes" id="UP000248627"/>
    </source>
</evidence>
<keyword evidence="3" id="KW-1185">Reference proteome</keyword>
<comment type="caution">
    <text evidence="2">The sequence shown here is derived from an EMBL/GenBank/DDBJ whole genome shotgun (WGS) entry which is preliminary data.</text>
</comment>
<name>A0A2W2D944_9ACTN</name>
<protein>
    <submittedName>
        <fullName evidence="2">Uncharacterized protein</fullName>
    </submittedName>
</protein>
<feature type="compositionally biased region" description="Basic and acidic residues" evidence="1">
    <location>
        <begin position="255"/>
        <end position="264"/>
    </location>
</feature>
<organism evidence="2 3">
    <name type="scientific">Micromonospora endophytica</name>
    <dbReference type="NCBI Taxonomy" id="515350"/>
    <lineage>
        <taxon>Bacteria</taxon>
        <taxon>Bacillati</taxon>
        <taxon>Actinomycetota</taxon>
        <taxon>Actinomycetes</taxon>
        <taxon>Micromonosporales</taxon>
        <taxon>Micromonosporaceae</taxon>
        <taxon>Micromonospora</taxon>
    </lineage>
</organism>
<dbReference type="EMBL" id="POTX01000009">
    <property type="protein sequence ID" value="PZG00409.1"/>
    <property type="molecule type" value="Genomic_DNA"/>
</dbReference>
<accession>A0A2W2D944</accession>
<reference evidence="2 3" key="1">
    <citation type="submission" date="2018-01" db="EMBL/GenBank/DDBJ databases">
        <title>Draft genome sequence of Jishengella endophytica.</title>
        <authorList>
            <person name="Sahin N."/>
            <person name="Ay H."/>
            <person name="Saygin H."/>
        </authorList>
    </citation>
    <scope>NUCLEOTIDE SEQUENCE [LARGE SCALE GENOMIC DNA]</scope>
    <source>
        <strain evidence="2 3">DSM 45430</strain>
    </source>
</reference>
<evidence type="ECO:0000256" key="1">
    <source>
        <dbReference type="SAM" id="MobiDB-lite"/>
    </source>
</evidence>
<dbReference type="AlphaFoldDB" id="A0A2W2D944"/>
<evidence type="ECO:0000313" key="2">
    <source>
        <dbReference type="EMBL" id="PZG00409.1"/>
    </source>
</evidence>
<feature type="region of interest" description="Disordered" evidence="1">
    <location>
        <begin position="84"/>
        <end position="137"/>
    </location>
</feature>
<feature type="compositionally biased region" description="Low complexity" evidence="1">
    <location>
        <begin position="84"/>
        <end position="100"/>
    </location>
</feature>
<dbReference type="RefSeq" id="WP_111241585.1">
    <property type="nucleotide sequence ID" value="NZ_AP023358.1"/>
</dbReference>
<gene>
    <name evidence="2" type="ORF">C1I93_02620</name>
</gene>
<proteinExistence type="predicted"/>
<dbReference type="OrthoDB" id="3404896at2"/>
<feature type="region of interest" description="Disordered" evidence="1">
    <location>
        <begin position="244"/>
        <end position="264"/>
    </location>
</feature>